<evidence type="ECO:0008006" key="3">
    <source>
        <dbReference type="Google" id="ProtNLM"/>
    </source>
</evidence>
<dbReference type="RefSeq" id="WP_060663291.1">
    <property type="nucleotide sequence ID" value="NZ_JNUR01000038.1"/>
</dbReference>
<reference evidence="1 2" key="1">
    <citation type="submission" date="2014-06" db="EMBL/GenBank/DDBJ databases">
        <title>Helicobacter pullorum isolates in fresh chicken meat - phenotypic and genotypic features.</title>
        <authorList>
            <person name="Borges V."/>
            <person name="Santos A."/>
            <person name="Correia C.B."/>
            <person name="Saraiva M."/>
            <person name="Menard A."/>
            <person name="Vieira L."/>
            <person name="Sampaio D.A."/>
            <person name="Gomes J.P."/>
            <person name="Oleastro M."/>
        </authorList>
    </citation>
    <scope>NUCLEOTIDE SEQUENCE [LARGE SCALE GENOMIC DNA]</scope>
    <source>
        <strain evidence="1 2">229336/12</strain>
    </source>
</reference>
<comment type="caution">
    <text evidence="1">The sequence shown here is derived from an EMBL/GenBank/DDBJ whole genome shotgun (WGS) entry which is preliminary data.</text>
</comment>
<dbReference type="Proteomes" id="UP000037800">
    <property type="component" value="Unassembled WGS sequence"/>
</dbReference>
<gene>
    <name evidence="1" type="ORF">HPU229336_05270</name>
</gene>
<dbReference type="Gene3D" id="3.40.50.1820">
    <property type="entry name" value="alpha/beta hydrolase"/>
    <property type="match status" value="1"/>
</dbReference>
<proteinExistence type="predicted"/>
<evidence type="ECO:0000313" key="1">
    <source>
        <dbReference type="EMBL" id="KPH49987.1"/>
    </source>
</evidence>
<accession>A0AAW3J4E3</accession>
<dbReference type="EMBL" id="JNUR01000038">
    <property type="protein sequence ID" value="KPH49987.1"/>
    <property type="molecule type" value="Genomic_DNA"/>
</dbReference>
<protein>
    <recommendedName>
        <fullName evidence="3">DUF2974 domain-containing protein</fullName>
    </recommendedName>
</protein>
<organism evidence="1 2">
    <name type="scientific">Helicobacter pullorum</name>
    <dbReference type="NCBI Taxonomy" id="35818"/>
    <lineage>
        <taxon>Bacteria</taxon>
        <taxon>Pseudomonadati</taxon>
        <taxon>Campylobacterota</taxon>
        <taxon>Epsilonproteobacteria</taxon>
        <taxon>Campylobacterales</taxon>
        <taxon>Helicobacteraceae</taxon>
        <taxon>Helicobacter</taxon>
    </lineage>
</organism>
<dbReference type="InterPro" id="IPR029058">
    <property type="entry name" value="AB_hydrolase_fold"/>
</dbReference>
<name>A0AAW3J4E3_9HELI</name>
<dbReference type="AlphaFoldDB" id="A0AAW3J4E3"/>
<dbReference type="SUPFAM" id="SSF53474">
    <property type="entry name" value="alpha/beta-Hydrolases"/>
    <property type="match status" value="1"/>
</dbReference>
<evidence type="ECO:0000313" key="2">
    <source>
        <dbReference type="Proteomes" id="UP000037800"/>
    </source>
</evidence>
<sequence>MTRMQKYMQLVKYAELCWASYSEGLNEGMCGDEERKWGLKNKTEYYTEDDIKALEKNNIKLPTYHQALSESKFLIFEKYNVNFSNSQANHFITRFEVLAFHQDNTEFSTLFNDTGFSATLFYDTEDNEYILTIRGIDIFRINWNLINAVKSGIKIIRGKVSINYYLSLLRFYDEKVKPIIQDKKLTITGHVFGGYLAQLFALSFPEVVHKVYTFNATGVTQNLVTQSVDMALNVANEITKQVAFDFSVYDSNLDEFVSIQVDERLKNNVKLDKGLLVCNNKEIQEQIPKYLQREFLEKHNNSYNYQTAQIGASLLLQEIHRAEIGDNIFVKTRLDGFIPHTIDTEVFTLNQELSKAVNNLIAYLPNSHKELPTALQQSEIYRIYTIDIADTETIMQQFGNHIVASETIELKLNAIKLITKFDDFKRSGAVKGALKTIKMGNVAGWLIILVSIKNIYEELLVQSKITEDSAPMIDSINCYWCGWQQLVR</sequence>